<organism evidence="2 3">
    <name type="scientific">Fusarium solani</name>
    <name type="common">Filamentous fungus</name>
    <dbReference type="NCBI Taxonomy" id="169388"/>
    <lineage>
        <taxon>Eukaryota</taxon>
        <taxon>Fungi</taxon>
        <taxon>Dikarya</taxon>
        <taxon>Ascomycota</taxon>
        <taxon>Pezizomycotina</taxon>
        <taxon>Sordariomycetes</taxon>
        <taxon>Hypocreomycetidae</taxon>
        <taxon>Hypocreales</taxon>
        <taxon>Nectriaceae</taxon>
        <taxon>Fusarium</taxon>
        <taxon>Fusarium solani species complex</taxon>
    </lineage>
</organism>
<protein>
    <submittedName>
        <fullName evidence="2">Uncharacterized protein</fullName>
    </submittedName>
</protein>
<dbReference type="Proteomes" id="UP000736672">
    <property type="component" value="Unassembled WGS sequence"/>
</dbReference>
<comment type="caution">
    <text evidence="2">The sequence shown here is derived from an EMBL/GenBank/DDBJ whole genome shotgun (WGS) entry which is preliminary data.</text>
</comment>
<sequence length="125" mass="13507">MPKHCRMASFAIDFKHANHASTMCAKACTLVLILFLLSLPRLGLSLSLTQPLLPLPSTGKSYSVDIDALGTPSCEPWIPGDLFTSGRVPRPATQQAKRKKPTGHPPLLVTTVLFGTSVSSRARRL</sequence>
<evidence type="ECO:0000256" key="1">
    <source>
        <dbReference type="SAM" id="MobiDB-lite"/>
    </source>
</evidence>
<evidence type="ECO:0000313" key="3">
    <source>
        <dbReference type="Proteomes" id="UP000736672"/>
    </source>
</evidence>
<dbReference type="EMBL" id="JAGTJS010000008">
    <property type="protein sequence ID" value="KAH7260281.1"/>
    <property type="molecule type" value="Genomic_DNA"/>
</dbReference>
<gene>
    <name evidence="2" type="ORF">B0J15DRAFT_582381</name>
</gene>
<accession>A0A9P9HMW0</accession>
<keyword evidence="3" id="KW-1185">Reference proteome</keyword>
<reference evidence="2" key="1">
    <citation type="journal article" date="2021" name="Nat. Commun.">
        <title>Genetic determinants of endophytism in the Arabidopsis root mycobiome.</title>
        <authorList>
            <person name="Mesny F."/>
            <person name="Miyauchi S."/>
            <person name="Thiergart T."/>
            <person name="Pickel B."/>
            <person name="Atanasova L."/>
            <person name="Karlsson M."/>
            <person name="Huettel B."/>
            <person name="Barry K.W."/>
            <person name="Haridas S."/>
            <person name="Chen C."/>
            <person name="Bauer D."/>
            <person name="Andreopoulos W."/>
            <person name="Pangilinan J."/>
            <person name="LaButti K."/>
            <person name="Riley R."/>
            <person name="Lipzen A."/>
            <person name="Clum A."/>
            <person name="Drula E."/>
            <person name="Henrissat B."/>
            <person name="Kohler A."/>
            <person name="Grigoriev I.V."/>
            <person name="Martin F.M."/>
            <person name="Hacquard S."/>
        </authorList>
    </citation>
    <scope>NUCLEOTIDE SEQUENCE</scope>
    <source>
        <strain evidence="2">FSSC 5 MPI-SDFR-AT-0091</strain>
    </source>
</reference>
<proteinExistence type="predicted"/>
<evidence type="ECO:0000313" key="2">
    <source>
        <dbReference type="EMBL" id="KAH7260281.1"/>
    </source>
</evidence>
<feature type="region of interest" description="Disordered" evidence="1">
    <location>
        <begin position="83"/>
        <end position="104"/>
    </location>
</feature>
<dbReference type="AlphaFoldDB" id="A0A9P9HMW0"/>
<name>A0A9P9HMW0_FUSSL</name>